<reference evidence="2 3" key="1">
    <citation type="submission" date="2017-06" db="EMBL/GenBank/DDBJ databases">
        <title>Description of Avrilella dinanensis gen. nov. sp. nov.</title>
        <authorList>
            <person name="Leyer C."/>
            <person name="Sassi M."/>
            <person name="Minet J."/>
            <person name="Kayal S."/>
            <person name="Cattoir V."/>
        </authorList>
    </citation>
    <scope>NUCLEOTIDE SEQUENCE [LARGE SCALE GENOMIC DNA]</scope>
    <source>
        <strain evidence="2 3">UR159</strain>
    </source>
</reference>
<name>A0A2M9R3E3_9FLAO</name>
<gene>
    <name evidence="2" type="ORF">CDL10_01800</name>
</gene>
<sequence length="137" mass="15991">MNNMGKYIYQLVLLSVVAFAIQYFAQQLFEVDSLWEQIDISLLQIYFVQAVISLVLIIALNMARKPLPNFLGFVFLGVFTIKVAASYFFARPVLEQPDVDFFKYNFLLVFFMYMIFDLYVAYSLLNKGEETPSKKFN</sequence>
<evidence type="ECO:0000313" key="2">
    <source>
        <dbReference type="EMBL" id="PJR03379.1"/>
    </source>
</evidence>
<accession>A0A2M9R3E3</accession>
<feature type="transmembrane region" description="Helical" evidence="1">
    <location>
        <begin position="45"/>
        <end position="63"/>
    </location>
</feature>
<evidence type="ECO:0000313" key="3">
    <source>
        <dbReference type="Proteomes" id="UP000231960"/>
    </source>
</evidence>
<organism evidence="2 3">
    <name type="scientific">Avrilella dinanensis</name>
    <dbReference type="NCBI Taxonomy" id="2008672"/>
    <lineage>
        <taxon>Bacteria</taxon>
        <taxon>Pseudomonadati</taxon>
        <taxon>Bacteroidota</taxon>
        <taxon>Flavobacteriia</taxon>
        <taxon>Flavobacteriales</taxon>
        <taxon>Flavobacteriaceae</taxon>
        <taxon>Avrilella</taxon>
    </lineage>
</organism>
<keyword evidence="1" id="KW-1133">Transmembrane helix</keyword>
<keyword evidence="1" id="KW-0812">Transmembrane</keyword>
<feature type="transmembrane region" description="Helical" evidence="1">
    <location>
        <begin position="102"/>
        <end position="125"/>
    </location>
</feature>
<keyword evidence="1" id="KW-0472">Membrane</keyword>
<keyword evidence="3" id="KW-1185">Reference proteome</keyword>
<feature type="transmembrane region" description="Helical" evidence="1">
    <location>
        <begin position="70"/>
        <end position="90"/>
    </location>
</feature>
<evidence type="ECO:0000256" key="1">
    <source>
        <dbReference type="SAM" id="Phobius"/>
    </source>
</evidence>
<dbReference type="EMBL" id="NIPO01000001">
    <property type="protein sequence ID" value="PJR03379.1"/>
    <property type="molecule type" value="Genomic_DNA"/>
</dbReference>
<dbReference type="AlphaFoldDB" id="A0A2M9R3E3"/>
<proteinExistence type="predicted"/>
<feature type="transmembrane region" description="Helical" evidence="1">
    <location>
        <begin position="7"/>
        <end position="25"/>
    </location>
</feature>
<dbReference type="Proteomes" id="UP000231960">
    <property type="component" value="Unassembled WGS sequence"/>
</dbReference>
<protein>
    <submittedName>
        <fullName evidence="2">Uncharacterized protein</fullName>
    </submittedName>
</protein>
<comment type="caution">
    <text evidence="2">The sequence shown here is derived from an EMBL/GenBank/DDBJ whole genome shotgun (WGS) entry which is preliminary data.</text>
</comment>